<dbReference type="Gene3D" id="3.60.120.10">
    <property type="entry name" value="Anthranilate synthase"/>
    <property type="match status" value="1"/>
</dbReference>
<sequence>MGSIAGPEEPCATASYAPPLYAPPPLHAPQRRILFLDAYDSFTNNVVSLLKDALGSKVRVHVLHMDLRTLDDDPSPDWTPEQFLRRLPDFDAVVCGPGPGSPLHDADVGAFKLLWQLPHEQSVPVLGICLGFQSLVEHFGGGICRLQRGGLHGMVRTIDHVQPHRPSEADIFDSVAPFKATLYHSLCADIGQHEIPDCDWHDKRWESPAMAPDLVPLAWALDCEEVTEVGDEKKETEGSSAPERILMAVRHATRPFWGVQYHPESVCTDSHGAQGVIRNWFHRALQWNETERAGGVRKLPSVDHVDSLAPGLRTSAASCPWWPDMQSGLARRGLNPSYSCRQIKLPVGVDTADVAEVLGLGATDTIILDSSSTTLGDPLARHSILAIDVQHALRLEYHVGDDHVLLRQPATSTRREECQTVRLAGDGGLPVDPWSPWHVLSEYWAGRRVPQEGGDGSTPSTPSSSSSSPHSPSAVFKGGFMGFVTYEMGLSTLSPGSVAGARGHHRPDLCMAWVSKSIVLDHQAGIAYVQSLTTAEDPDDASWLDDTVDTIQSSHAWRNPGCGNTSTHHDEISTPKRSNEALLESVSRPKGSTQGKLERGRVQVSVPESSSYEADVRTCQEYIRRGDTYELCLTAQTTMTRPRGQDQPHHTRSSTTTTTTTTTTSTTPSSQDHPPHRKHLGASPTQQDPSPHHGTPWQIYRALRTRQPAPFGSFTRLSGATLISCSPERFLSHDRHGLCAMRPMKGTVRKSPTCSTLAQAEKVLHVPKEEAENLMIVDLVRHDLYGVCGAQSVSVPQLLHVEEYATVFQMVTAVQGQLPMQKLAAAGAAPATGGAAAAAAGDCASSVPFTGMHVLASCLPPGSMTGAPKKRSCEILQTIEPGERSIYSGVVGYLDVQGQGDWSVTIRTMFRWDDERCAGEDGEGEGDGEREREREVWRIGAGGAVTTLSTEVGEREEMFTKLCGPLGTFVDVA</sequence>
<dbReference type="Proteomes" id="UP000016801">
    <property type="component" value="Unassembled WGS sequence"/>
</dbReference>
<dbReference type="eggNOG" id="KOG1224">
    <property type="taxonomic scope" value="Eukaryota"/>
</dbReference>
<dbReference type="STRING" id="1111077.M1WCY3"/>
<keyword evidence="7" id="KW-0315">Glutamine amidotransferase</keyword>
<dbReference type="SUPFAM" id="SSF56322">
    <property type="entry name" value="ADC synthase"/>
    <property type="match status" value="1"/>
</dbReference>
<dbReference type="HOGENOM" id="CLU_006493_0_0_1"/>
<dbReference type="CDD" id="cd01743">
    <property type="entry name" value="GATase1_Anthranilate_Synthase"/>
    <property type="match status" value="1"/>
</dbReference>
<feature type="domain" description="Glutamine amidotransferase" evidence="11">
    <location>
        <begin position="35"/>
        <end position="190"/>
    </location>
</feature>
<dbReference type="VEuPathDB" id="FungiDB:CPUR_02835"/>
<dbReference type="Pfam" id="PF04715">
    <property type="entry name" value="Anth_synt_I_N"/>
    <property type="match status" value="1"/>
</dbReference>
<dbReference type="InterPro" id="IPR006805">
    <property type="entry name" value="Anth_synth_I_N"/>
</dbReference>
<keyword evidence="15" id="KW-1185">Reference proteome</keyword>
<dbReference type="InterPro" id="IPR017926">
    <property type="entry name" value="GATASE"/>
</dbReference>
<dbReference type="AlphaFoldDB" id="M1WCY3"/>
<evidence type="ECO:0000256" key="3">
    <source>
        <dbReference type="ARBA" id="ARBA00005970"/>
    </source>
</evidence>
<dbReference type="Pfam" id="PF00117">
    <property type="entry name" value="GATase"/>
    <property type="match status" value="2"/>
</dbReference>
<dbReference type="InterPro" id="IPR019999">
    <property type="entry name" value="Anth_synth_I-like"/>
</dbReference>
<evidence type="ECO:0000256" key="1">
    <source>
        <dbReference type="ARBA" id="ARBA00001000"/>
    </source>
</evidence>
<comment type="pathway">
    <text evidence="2">Cofactor biosynthesis; tetrahydrofolate biosynthesis; 4-aminobenzoate from chorismate: step 1/2.</text>
</comment>
<evidence type="ECO:0000259" key="11">
    <source>
        <dbReference type="Pfam" id="PF00117"/>
    </source>
</evidence>
<dbReference type="GO" id="GO:0000162">
    <property type="term" value="P:L-tryptophan biosynthetic process"/>
    <property type="evidence" value="ECO:0007669"/>
    <property type="project" value="TreeGrafter"/>
</dbReference>
<organism evidence="14 15">
    <name type="scientific">Claviceps purpurea (strain 20.1)</name>
    <name type="common">Ergot fungus</name>
    <name type="synonym">Sphacelia segetum</name>
    <dbReference type="NCBI Taxonomy" id="1111077"/>
    <lineage>
        <taxon>Eukaryota</taxon>
        <taxon>Fungi</taxon>
        <taxon>Dikarya</taxon>
        <taxon>Ascomycota</taxon>
        <taxon>Pezizomycotina</taxon>
        <taxon>Sordariomycetes</taxon>
        <taxon>Hypocreomycetidae</taxon>
        <taxon>Hypocreales</taxon>
        <taxon>Clavicipitaceae</taxon>
        <taxon>Claviceps</taxon>
    </lineage>
</organism>
<evidence type="ECO:0000313" key="15">
    <source>
        <dbReference type="Proteomes" id="UP000016801"/>
    </source>
</evidence>
<gene>
    <name evidence="14" type="ORF">CPUR_02835</name>
</gene>
<dbReference type="InterPro" id="IPR005801">
    <property type="entry name" value="ADC_synthase"/>
</dbReference>
<protein>
    <recommendedName>
        <fullName evidence="4">aminodeoxychorismate synthase</fullName>
        <ecNumber evidence="4">2.6.1.85</ecNumber>
    </recommendedName>
    <alternativeName>
        <fullName evidence="8">Para-aminobenzoate synthase</fullName>
    </alternativeName>
    <alternativeName>
        <fullName evidence="9">p-aminobenzoic acid synthase</fullName>
    </alternativeName>
</protein>
<dbReference type="InterPro" id="IPR006221">
    <property type="entry name" value="TrpG/PapA_dom"/>
</dbReference>
<dbReference type="OrthoDB" id="64220at2759"/>
<evidence type="ECO:0000256" key="7">
    <source>
        <dbReference type="ARBA" id="ARBA00022962"/>
    </source>
</evidence>
<name>M1WCY3_CLAP2</name>
<dbReference type="Gene3D" id="3.40.50.880">
    <property type="match status" value="1"/>
</dbReference>
<feature type="compositionally biased region" description="Low complexity" evidence="10">
    <location>
        <begin position="653"/>
        <end position="670"/>
    </location>
</feature>
<dbReference type="PANTHER" id="PTHR11236:SF18">
    <property type="entry name" value="AMINODEOXYCHORISMATE SYNTHASE"/>
    <property type="match status" value="1"/>
</dbReference>
<comment type="caution">
    <text evidence="14">The sequence shown here is derived from an EMBL/GenBank/DDBJ whole genome shotgun (WGS) entry which is preliminary data.</text>
</comment>
<dbReference type="Pfam" id="PF00425">
    <property type="entry name" value="Chorismate_bind"/>
    <property type="match status" value="2"/>
</dbReference>
<dbReference type="EC" id="2.6.1.85" evidence="4"/>
<feature type="region of interest" description="Disordered" evidence="10">
    <location>
        <begin position="638"/>
        <end position="696"/>
    </location>
</feature>
<evidence type="ECO:0000256" key="5">
    <source>
        <dbReference type="ARBA" id="ARBA00022679"/>
    </source>
</evidence>
<accession>M1WCY3</accession>
<dbReference type="PhylomeDB" id="M1WCY3"/>
<dbReference type="InterPro" id="IPR029062">
    <property type="entry name" value="Class_I_gatase-like"/>
</dbReference>
<dbReference type="InterPro" id="IPR010117">
    <property type="entry name" value="PabB_fungal"/>
</dbReference>
<feature type="compositionally biased region" description="Low complexity" evidence="10">
    <location>
        <begin position="457"/>
        <end position="472"/>
    </location>
</feature>
<comment type="similarity">
    <text evidence="3">In the C-terminal section; belongs to the anthranilate synthase component I family.</text>
</comment>
<evidence type="ECO:0000259" key="13">
    <source>
        <dbReference type="Pfam" id="PF04715"/>
    </source>
</evidence>
<dbReference type="NCBIfam" id="TIGR01823">
    <property type="entry name" value="PabB-fungal"/>
    <property type="match status" value="1"/>
</dbReference>
<dbReference type="SUPFAM" id="SSF52317">
    <property type="entry name" value="Class I glutamine amidotransferase-like"/>
    <property type="match status" value="1"/>
</dbReference>
<dbReference type="UniPathway" id="UPA00077">
    <property type="reaction ID" value="UER00149"/>
</dbReference>
<dbReference type="GO" id="GO:0008153">
    <property type="term" value="P:4-aminobenzoate biosynthetic process"/>
    <property type="evidence" value="ECO:0007669"/>
    <property type="project" value="TreeGrafter"/>
</dbReference>
<evidence type="ECO:0000256" key="2">
    <source>
        <dbReference type="ARBA" id="ARBA00005009"/>
    </source>
</evidence>
<evidence type="ECO:0000256" key="6">
    <source>
        <dbReference type="ARBA" id="ARBA00022909"/>
    </source>
</evidence>
<comment type="catalytic activity">
    <reaction evidence="1">
        <text>chorismate + L-glutamine = 4-amino-4-deoxychorismate + L-glutamate</text>
        <dbReference type="Rhea" id="RHEA:11672"/>
        <dbReference type="ChEBI" id="CHEBI:29748"/>
        <dbReference type="ChEBI" id="CHEBI:29985"/>
        <dbReference type="ChEBI" id="CHEBI:58359"/>
        <dbReference type="ChEBI" id="CHEBI:58406"/>
        <dbReference type="EC" id="2.6.1.85"/>
    </reaction>
</comment>
<feature type="compositionally biased region" description="Basic and acidic residues" evidence="10">
    <location>
        <begin position="567"/>
        <end position="579"/>
    </location>
</feature>
<dbReference type="GO" id="GO:0046820">
    <property type="term" value="F:4-amino-4-deoxychorismate synthase activity"/>
    <property type="evidence" value="ECO:0007669"/>
    <property type="project" value="UniProtKB-EC"/>
</dbReference>
<feature type="compositionally biased region" description="Polar residues" evidence="10">
    <location>
        <begin position="555"/>
        <end position="566"/>
    </location>
</feature>
<feature type="domain" description="Chorismate-utilising enzyme C-terminal" evidence="12">
    <location>
        <begin position="690"/>
        <end position="821"/>
    </location>
</feature>
<feature type="region of interest" description="Disordered" evidence="10">
    <location>
        <begin position="555"/>
        <end position="609"/>
    </location>
</feature>
<feature type="region of interest" description="Disordered" evidence="10">
    <location>
        <begin position="448"/>
        <end position="472"/>
    </location>
</feature>
<dbReference type="PANTHER" id="PTHR11236">
    <property type="entry name" value="AMINOBENZOATE/ANTHRANILATE SYNTHASE"/>
    <property type="match status" value="1"/>
</dbReference>
<evidence type="ECO:0000259" key="12">
    <source>
        <dbReference type="Pfam" id="PF00425"/>
    </source>
</evidence>
<keyword evidence="6" id="KW-0289">Folate biosynthesis</keyword>
<dbReference type="GO" id="GO:0046656">
    <property type="term" value="P:folic acid biosynthetic process"/>
    <property type="evidence" value="ECO:0007669"/>
    <property type="project" value="UniProtKB-KW"/>
</dbReference>
<keyword evidence="5" id="KW-0808">Transferase</keyword>
<feature type="domain" description="Anthranilate synthase component I N-terminal" evidence="13">
    <location>
        <begin position="363"/>
        <end position="527"/>
    </location>
</feature>
<dbReference type="EMBL" id="CAGA01000012">
    <property type="protein sequence ID" value="CCE29144.1"/>
    <property type="molecule type" value="Genomic_DNA"/>
</dbReference>
<dbReference type="GO" id="GO:0046654">
    <property type="term" value="P:tetrahydrofolate biosynthetic process"/>
    <property type="evidence" value="ECO:0007669"/>
    <property type="project" value="UniProtKB-UniPathway"/>
</dbReference>
<evidence type="ECO:0000256" key="8">
    <source>
        <dbReference type="ARBA" id="ARBA00031329"/>
    </source>
</evidence>
<evidence type="ECO:0000313" key="14">
    <source>
        <dbReference type="EMBL" id="CCE29144.1"/>
    </source>
</evidence>
<feature type="domain" description="Glutamine amidotransferase" evidence="11">
    <location>
        <begin position="238"/>
        <end position="270"/>
    </location>
</feature>
<evidence type="ECO:0000256" key="10">
    <source>
        <dbReference type="SAM" id="MobiDB-lite"/>
    </source>
</evidence>
<evidence type="ECO:0000256" key="4">
    <source>
        <dbReference type="ARBA" id="ARBA00013139"/>
    </source>
</evidence>
<dbReference type="PROSITE" id="PS51273">
    <property type="entry name" value="GATASE_TYPE_1"/>
    <property type="match status" value="1"/>
</dbReference>
<feature type="domain" description="Chorismate-utilising enzyme C-terminal" evidence="12">
    <location>
        <begin position="849"/>
        <end position="961"/>
    </location>
</feature>
<dbReference type="InterPro" id="IPR015890">
    <property type="entry name" value="Chorismate_C"/>
</dbReference>
<reference evidence="14 15" key="1">
    <citation type="journal article" date="2013" name="PLoS Genet.">
        <title>Plant-symbiotic fungi as chemical engineers: Multi-genome analysis of the Clavicipitaceae reveals dynamics of alkaloid loci.</title>
        <authorList>
            <person name="Schardl C.L."/>
            <person name="Young C.A."/>
            <person name="Hesse U."/>
            <person name="Amyotte S.G."/>
            <person name="Andreeva K."/>
            <person name="Calie P.J."/>
            <person name="Fleetwood D.J."/>
            <person name="Haws D.C."/>
            <person name="Moore N."/>
            <person name="Oeser B."/>
            <person name="Panaccione D.G."/>
            <person name="Schweri K.K."/>
            <person name="Voisey C.R."/>
            <person name="Farman M.L."/>
            <person name="Jaromczyk J.W."/>
            <person name="Roe B.A."/>
            <person name="O'Sullivan D.M."/>
            <person name="Scott B."/>
            <person name="Tudzynski P."/>
            <person name="An Z."/>
            <person name="Arnaoudova E.G."/>
            <person name="Bullock C.T."/>
            <person name="Charlton N.D."/>
            <person name="Chen L."/>
            <person name="Cox M."/>
            <person name="Dinkins R.D."/>
            <person name="Florea S."/>
            <person name="Glenn A.E."/>
            <person name="Gordon A."/>
            <person name="Gueldener U."/>
            <person name="Harris D.R."/>
            <person name="Hollin W."/>
            <person name="Jaromczyk J."/>
            <person name="Johnson R.D."/>
            <person name="Khan A.K."/>
            <person name="Leistner E."/>
            <person name="Leuchtmann A."/>
            <person name="Li C."/>
            <person name="Liu J."/>
            <person name="Liu J."/>
            <person name="Liu M."/>
            <person name="Mace W."/>
            <person name="Machado C."/>
            <person name="Nagabhyru P."/>
            <person name="Pan J."/>
            <person name="Schmid J."/>
            <person name="Sugawara K."/>
            <person name="Steiner U."/>
            <person name="Takach J.E."/>
            <person name="Tanaka E."/>
            <person name="Webb J.S."/>
            <person name="Wilson E.V."/>
            <person name="Wiseman J.L."/>
            <person name="Yoshida R."/>
            <person name="Zeng Z."/>
        </authorList>
    </citation>
    <scope>NUCLEOTIDE SEQUENCE [LARGE SCALE GENOMIC DNA]</scope>
    <source>
        <strain evidence="14 15">20.1</strain>
    </source>
</reference>
<evidence type="ECO:0000256" key="9">
    <source>
        <dbReference type="ARBA" id="ARBA00031904"/>
    </source>
</evidence>
<proteinExistence type="inferred from homology"/>
<dbReference type="GO" id="GO:0005737">
    <property type="term" value="C:cytoplasm"/>
    <property type="evidence" value="ECO:0007669"/>
    <property type="project" value="TreeGrafter"/>
</dbReference>